<sequence>MNSTFGTSRTFVVCVRLEPFALWHARRSLGFAGPPVVVTRGGRVAHASDAATSLGVRVGMPLHAATSGAPELAHEEEAPPLLAGAWEALLQDLFAYSPKVEPLGEGRALLTVTLGAARELAAFLHARVGAAPSRESALLAAACAAEGTCVTVQRSGEDDFLRCVPVDALRVVGLSEANARRLRLLGVSSAFELARWSKAQLAAFLGEDARFLRPFLFGPRGDVVRSFRSAPRVEVGFDFEEPVTEPGAWEEVLSLLAGEALQELRGRLAARLSVRVRTEGGWLEGVRTAKEPLRDAGRIARLAFLALESARVGGLGVDRVELHLGGLARAARQGGLWEREAPVAATDAVLARFPDALVRARVLDEDAFSSDARFEWLGWRDGERRGRRVPGAARPLRGPRPPEPDTAEPTFRLGANYADGGSA</sequence>
<protein>
    <submittedName>
        <fullName evidence="4">Protein ImuB</fullName>
    </submittedName>
</protein>
<dbReference type="InterPro" id="IPR001126">
    <property type="entry name" value="UmuC"/>
</dbReference>
<dbReference type="Gene3D" id="3.40.1170.60">
    <property type="match status" value="1"/>
</dbReference>
<feature type="domain" description="UmuC" evidence="3">
    <location>
        <begin position="30"/>
        <end position="114"/>
    </location>
</feature>
<name>A0A318SA86_9DEIO</name>
<dbReference type="SUPFAM" id="SSF56672">
    <property type="entry name" value="DNA/RNA polymerases"/>
    <property type="match status" value="1"/>
</dbReference>
<keyword evidence="5" id="KW-1185">Reference proteome</keyword>
<organism evidence="4 5">
    <name type="scientific">Deinococcus yavapaiensis KR-236</name>
    <dbReference type="NCBI Taxonomy" id="694435"/>
    <lineage>
        <taxon>Bacteria</taxon>
        <taxon>Thermotogati</taxon>
        <taxon>Deinococcota</taxon>
        <taxon>Deinococci</taxon>
        <taxon>Deinococcales</taxon>
        <taxon>Deinococcaceae</taxon>
        <taxon>Deinococcus</taxon>
    </lineage>
</organism>
<reference evidence="4 5" key="1">
    <citation type="submission" date="2018-06" db="EMBL/GenBank/DDBJ databases">
        <title>Genomic Encyclopedia of Type Strains, Phase IV (KMG-IV): sequencing the most valuable type-strain genomes for metagenomic binning, comparative biology and taxonomic classification.</title>
        <authorList>
            <person name="Goeker M."/>
        </authorList>
    </citation>
    <scope>NUCLEOTIDE SEQUENCE [LARGE SCALE GENOMIC DNA]</scope>
    <source>
        <strain evidence="4 5">DSM 18048</strain>
    </source>
</reference>
<comment type="caution">
    <text evidence="4">The sequence shown here is derived from an EMBL/GenBank/DDBJ whole genome shotgun (WGS) entry which is preliminary data.</text>
</comment>
<dbReference type="AlphaFoldDB" id="A0A318SA86"/>
<proteinExistence type="inferred from homology"/>
<dbReference type="Gene3D" id="3.30.70.270">
    <property type="match status" value="1"/>
</dbReference>
<dbReference type="Proteomes" id="UP000248326">
    <property type="component" value="Unassembled WGS sequence"/>
</dbReference>
<accession>A0A318SA86</accession>
<dbReference type="InterPro" id="IPR043502">
    <property type="entry name" value="DNA/RNA_pol_sf"/>
</dbReference>
<dbReference type="EMBL" id="QJSX01000001">
    <property type="protein sequence ID" value="PYE56320.1"/>
    <property type="molecule type" value="Genomic_DNA"/>
</dbReference>
<evidence type="ECO:0000256" key="1">
    <source>
        <dbReference type="ARBA" id="ARBA00010945"/>
    </source>
</evidence>
<comment type="similarity">
    <text evidence="1">Belongs to the DNA polymerase type-Y family.</text>
</comment>
<gene>
    <name evidence="4" type="ORF">DES52_101124</name>
</gene>
<evidence type="ECO:0000256" key="2">
    <source>
        <dbReference type="SAM" id="MobiDB-lite"/>
    </source>
</evidence>
<dbReference type="GO" id="GO:0006281">
    <property type="term" value="P:DNA repair"/>
    <property type="evidence" value="ECO:0007669"/>
    <property type="project" value="InterPro"/>
</dbReference>
<dbReference type="Pfam" id="PF00817">
    <property type="entry name" value="IMS"/>
    <property type="match status" value="1"/>
</dbReference>
<evidence type="ECO:0000259" key="3">
    <source>
        <dbReference type="Pfam" id="PF00817"/>
    </source>
</evidence>
<evidence type="ECO:0000313" key="4">
    <source>
        <dbReference type="EMBL" id="PYE56320.1"/>
    </source>
</evidence>
<dbReference type="InterPro" id="IPR043128">
    <property type="entry name" value="Rev_trsase/Diguanyl_cyclase"/>
</dbReference>
<dbReference type="OrthoDB" id="61068at2"/>
<dbReference type="RefSeq" id="WP_110884830.1">
    <property type="nucleotide sequence ID" value="NZ_QJSX01000001.1"/>
</dbReference>
<feature type="region of interest" description="Disordered" evidence="2">
    <location>
        <begin position="386"/>
        <end position="423"/>
    </location>
</feature>
<evidence type="ECO:0000313" key="5">
    <source>
        <dbReference type="Proteomes" id="UP000248326"/>
    </source>
</evidence>